<evidence type="ECO:0000256" key="1">
    <source>
        <dbReference type="SAM" id="MobiDB-lite"/>
    </source>
</evidence>
<feature type="compositionally biased region" description="Basic and acidic residues" evidence="1">
    <location>
        <begin position="379"/>
        <end position="477"/>
    </location>
</feature>
<dbReference type="InterPro" id="IPR003870">
    <property type="entry name" value="DUF222"/>
</dbReference>
<organism evidence="3 4">
    <name type="scientific">Microlunatus soli</name>
    <dbReference type="NCBI Taxonomy" id="630515"/>
    <lineage>
        <taxon>Bacteria</taxon>
        <taxon>Bacillati</taxon>
        <taxon>Actinomycetota</taxon>
        <taxon>Actinomycetes</taxon>
        <taxon>Propionibacteriales</taxon>
        <taxon>Propionibacteriaceae</taxon>
        <taxon>Microlunatus</taxon>
    </lineage>
</organism>
<dbReference type="AlphaFoldDB" id="A0A1H1W5W4"/>
<keyword evidence="4" id="KW-1185">Reference proteome</keyword>
<protein>
    <recommendedName>
        <fullName evidence="2">DUF222 domain-containing protein</fullName>
    </recommendedName>
</protein>
<dbReference type="EMBL" id="LT629772">
    <property type="protein sequence ID" value="SDS92434.1"/>
    <property type="molecule type" value="Genomic_DNA"/>
</dbReference>
<dbReference type="STRING" id="630515.SAMN04489812_3503"/>
<feature type="compositionally biased region" description="Basic and acidic residues" evidence="1">
    <location>
        <begin position="487"/>
        <end position="507"/>
    </location>
</feature>
<dbReference type="OrthoDB" id="3790359at2"/>
<feature type="compositionally biased region" description="Basic and acidic residues" evidence="1">
    <location>
        <begin position="312"/>
        <end position="331"/>
    </location>
</feature>
<proteinExistence type="predicted"/>
<dbReference type="Pfam" id="PF02720">
    <property type="entry name" value="DUF222"/>
    <property type="match status" value="1"/>
</dbReference>
<feature type="region of interest" description="Disordered" evidence="1">
    <location>
        <begin position="276"/>
        <end position="523"/>
    </location>
</feature>
<evidence type="ECO:0000259" key="2">
    <source>
        <dbReference type="Pfam" id="PF02720"/>
    </source>
</evidence>
<name>A0A1H1W5W4_9ACTN</name>
<accession>A0A1H1W5W4</accession>
<feature type="compositionally biased region" description="Basic and acidic residues" evidence="1">
    <location>
        <begin position="342"/>
        <end position="362"/>
    </location>
</feature>
<feature type="domain" description="DUF222" evidence="2">
    <location>
        <begin position="83"/>
        <end position="239"/>
    </location>
</feature>
<sequence length="740" mass="79912">METDTGVGLERRAVLARGSRAERVRIGAGCVLLEVAADWAAINPGDGLMPQDTLLEAATERAMVIAGEGTPTVAEASLAELGLEIRRNPWQAASLVADALDLQYRLPRTWQLVQQHRVEAERARRLAYRTRLLTPLQADQVDAEIVVSIMVVGRYRLEKLIDAAIKTADPEGTQKREEAAARWRGVRLGSQTEDGLVEVLFRVNADAGQAIYAMCDHLADLLITHRDHLPGGVPDRGAESKDEWRAVAAEVLKNPFLGARVLIELDQPDLFQDLVDSFGPLPADPRRTGGGSDRGAGTPDYRDIDADLEPQSDSHVDHHDGATPTHSERATSDSPDTAAPKATDRRDQPDGDKERFESHTDQRSPAGSGNAADSARVQSFRDHGTGDHRAGDHRAGDHGAGDHGAGDHGCDDHDPAHDNPPRHDSDDHDSGDHRPVEHSPVEHGSVDHGAGDHVPGDHTSGDVRPVDDDSGDHDPGPGDHAPAGHGSVDHTAHDHQFGDQAPDDHDAIGQPGDGPFDQQSRAAARDAAMEALIRALDPERLLPRVRLNIHLSYAALRGGHPVARVEELGPQLVSTVREWLRAGVRIDLRPVIDSDGIPAVDSYETPAAMRMALFARTPASVFPYSNSLQGPMDVDHSIPYRPPPVGPPGQTGLHGLGQLNRREHRSRTFGRLGVRQPEPGTFLWRTQTGRLIISNPAGTLDLGSGRLARTLWDACRIPTALETVVHNLVRKHPVPVLGSG</sequence>
<evidence type="ECO:0000313" key="3">
    <source>
        <dbReference type="EMBL" id="SDS92434.1"/>
    </source>
</evidence>
<gene>
    <name evidence="3" type="ORF">SAMN04489812_3503</name>
</gene>
<dbReference type="RefSeq" id="WP_091526784.1">
    <property type="nucleotide sequence ID" value="NZ_LT629772.1"/>
</dbReference>
<dbReference type="Proteomes" id="UP000199103">
    <property type="component" value="Chromosome I"/>
</dbReference>
<reference evidence="3 4" key="1">
    <citation type="submission" date="2016-10" db="EMBL/GenBank/DDBJ databases">
        <authorList>
            <person name="de Groot N.N."/>
        </authorList>
    </citation>
    <scope>NUCLEOTIDE SEQUENCE [LARGE SCALE GENOMIC DNA]</scope>
    <source>
        <strain evidence="3 4">DSM 21800</strain>
    </source>
</reference>
<evidence type="ECO:0000313" key="4">
    <source>
        <dbReference type="Proteomes" id="UP000199103"/>
    </source>
</evidence>